<reference evidence="3 4" key="1">
    <citation type="submission" date="2015-06" db="EMBL/GenBank/DDBJ databases">
        <title>Draft genome of the ant-associated black yeast Phialophora attae CBS 131958.</title>
        <authorList>
            <person name="Moreno L.F."/>
            <person name="Stielow B.J."/>
            <person name="de Hoog S."/>
            <person name="Vicente V.A."/>
            <person name="Weiss V.A."/>
            <person name="de Vries M."/>
            <person name="Cruz L.M."/>
            <person name="Souza E.M."/>
        </authorList>
    </citation>
    <scope>NUCLEOTIDE SEQUENCE [LARGE SCALE GENOMIC DNA]</scope>
    <source>
        <strain evidence="3 4">CBS 131958</strain>
    </source>
</reference>
<feature type="region of interest" description="Disordered" evidence="1">
    <location>
        <begin position="118"/>
        <end position="272"/>
    </location>
</feature>
<feature type="region of interest" description="Disordered" evidence="1">
    <location>
        <begin position="291"/>
        <end position="596"/>
    </location>
</feature>
<feature type="compositionally biased region" description="Gly residues" evidence="1">
    <location>
        <begin position="729"/>
        <end position="748"/>
    </location>
</feature>
<dbReference type="VEuPathDB" id="FungiDB:AB675_6055"/>
<dbReference type="RefSeq" id="XP_017996885.1">
    <property type="nucleotide sequence ID" value="XM_018146319.1"/>
</dbReference>
<dbReference type="OrthoDB" id="6513042at2759"/>
<comment type="caution">
    <text evidence="3">The sequence shown here is derived from an EMBL/GenBank/DDBJ whole genome shotgun (WGS) entry which is preliminary data.</text>
</comment>
<evidence type="ECO:0000256" key="1">
    <source>
        <dbReference type="SAM" id="MobiDB-lite"/>
    </source>
</evidence>
<feature type="compositionally biased region" description="Polar residues" evidence="1">
    <location>
        <begin position="580"/>
        <end position="595"/>
    </location>
</feature>
<gene>
    <name evidence="3" type="ORF">AB675_6055</name>
</gene>
<dbReference type="GeneID" id="28738199"/>
<evidence type="ECO:0000313" key="4">
    <source>
        <dbReference type="Proteomes" id="UP000038010"/>
    </source>
</evidence>
<dbReference type="EMBL" id="LFJN01000027">
    <property type="protein sequence ID" value="KPI36922.1"/>
    <property type="molecule type" value="Genomic_DNA"/>
</dbReference>
<evidence type="ECO:0000259" key="2">
    <source>
        <dbReference type="Pfam" id="PF10382"/>
    </source>
</evidence>
<feature type="compositionally biased region" description="Polar residues" evidence="1">
    <location>
        <begin position="553"/>
        <end position="565"/>
    </location>
</feature>
<feature type="region of interest" description="Disordered" evidence="1">
    <location>
        <begin position="728"/>
        <end position="755"/>
    </location>
</feature>
<dbReference type="AlphaFoldDB" id="A0A0N1GZX0"/>
<feature type="compositionally biased region" description="Basic and acidic residues" evidence="1">
    <location>
        <begin position="233"/>
        <end position="242"/>
    </location>
</feature>
<feature type="domain" description="5'-3' DNA helicase ZGRF1-like N-terminal" evidence="2">
    <location>
        <begin position="32"/>
        <end position="112"/>
    </location>
</feature>
<feature type="compositionally biased region" description="Pro residues" evidence="1">
    <location>
        <begin position="566"/>
        <end position="575"/>
    </location>
</feature>
<dbReference type="Pfam" id="PF10382">
    <property type="entry name" value="ZGRF1-like_N"/>
    <property type="match status" value="1"/>
</dbReference>
<feature type="compositionally biased region" description="Polar residues" evidence="1">
    <location>
        <begin position="388"/>
        <end position="413"/>
    </location>
</feature>
<organism evidence="3 4">
    <name type="scientific">Cyphellophora attinorum</name>
    <dbReference type="NCBI Taxonomy" id="1664694"/>
    <lineage>
        <taxon>Eukaryota</taxon>
        <taxon>Fungi</taxon>
        <taxon>Dikarya</taxon>
        <taxon>Ascomycota</taxon>
        <taxon>Pezizomycotina</taxon>
        <taxon>Eurotiomycetes</taxon>
        <taxon>Chaetothyriomycetidae</taxon>
        <taxon>Chaetothyriales</taxon>
        <taxon>Cyphellophoraceae</taxon>
        <taxon>Cyphellophora</taxon>
    </lineage>
</organism>
<protein>
    <recommendedName>
        <fullName evidence="2">5'-3' DNA helicase ZGRF1-like N-terminal domain-containing protein</fullName>
    </recommendedName>
</protein>
<accession>A0A0N1GZX0</accession>
<evidence type="ECO:0000313" key="3">
    <source>
        <dbReference type="EMBL" id="KPI36922.1"/>
    </source>
</evidence>
<feature type="compositionally biased region" description="Polar residues" evidence="1">
    <location>
        <begin position="218"/>
        <end position="229"/>
    </location>
</feature>
<keyword evidence="4" id="KW-1185">Reference proteome</keyword>
<dbReference type="InterPro" id="IPR018838">
    <property type="entry name" value="ZGRF1-like_N"/>
</dbReference>
<feature type="compositionally biased region" description="Basic and acidic residues" evidence="1">
    <location>
        <begin position="415"/>
        <end position="425"/>
    </location>
</feature>
<proteinExistence type="predicted"/>
<sequence>MAAAVISSGASFHSRLSTTNASAPGTQATAPVLEFRCTYTREGYKKQPKFHDGFISYHTFNKVIVLYDDTRRVVTNHHYRDDDEVEEGVRLTFDRSVIVDVAEPAGKTQTDLNQVLLQRNSPDRRAATAPRLPRVAAATQGRPRSLRDVLGASQGPIGRARLPSQTPFEQRQIETDSHPDQPPAKRLKIVDEKENTPAPVQNKARSVRAPQRSPPRQIRTSWAPGSTQAVVGRVEEVHKLSSDDDDSDRDQPARTIMARQSPSCHKQRNAVQRKAVAEDLVNELVDDAIGDGTHLKQSRPAVPKSKKPAVSRATHQPAARIIAKSTEIVQKPVEQPVPDKRLPAEPAQPSKVTPRMPTPGTSQLQLSREKPRRKLMYRALLPADSASEGPSTRTKPGSPVATMTTNKDTSARSTRPPDRAMDRVLPDVYDSPAVAESDPQRSAPAEPNPTTERVPEGPTDEPIAIDSSPLFMSQPDPSPPSPDQHLEDDDVLEVQSLQVSKPVQRGESSDYPIPLSPEPDLNQPPTHATGKPMLGVSSIPGGLWASDVDQDDTASSPAKRTSQQKMPPPPRPSVPAPASNTESTFPPSEVSSIGSKRSFRRVLSENDAFTEPITAIQHTEPFPSLLPDAEFPPTAALLRPAPPRQQQNHQAAAPLRRTLSDPVIQPIDSAAATTSHITAFNVQPVTEEPKGEGVTGPWTFTEAWTLFDFERWPECKKTLLPGWTKGVDGDPGQGEHGTKGGAGIGAGTTGAASGSGFSSAKGLWIGLRDGEERTAQGKGGLRDECVF</sequence>
<dbReference type="Proteomes" id="UP000038010">
    <property type="component" value="Unassembled WGS sequence"/>
</dbReference>
<name>A0A0N1GZX0_9EURO</name>
<dbReference type="STRING" id="1664694.A0A0N1GZX0"/>